<organism evidence="3 4">
    <name type="scientific">Aspergillus lentulus</name>
    <dbReference type="NCBI Taxonomy" id="293939"/>
    <lineage>
        <taxon>Eukaryota</taxon>
        <taxon>Fungi</taxon>
        <taxon>Dikarya</taxon>
        <taxon>Ascomycota</taxon>
        <taxon>Pezizomycotina</taxon>
        <taxon>Eurotiomycetes</taxon>
        <taxon>Eurotiomycetidae</taxon>
        <taxon>Eurotiales</taxon>
        <taxon>Aspergillaceae</taxon>
        <taxon>Aspergillus</taxon>
        <taxon>Aspergillus subgen. Fumigati</taxon>
    </lineage>
</organism>
<reference evidence="3 4" key="1">
    <citation type="submission" date="2015-11" db="EMBL/GenBank/DDBJ databases">
        <title>Aspergillus lentulus strain IFM 54703T.</title>
        <authorList>
            <person name="Kusuya Y."/>
            <person name="Sakai K."/>
            <person name="Kamei K."/>
            <person name="Takahashi H."/>
            <person name="Yaguchi T."/>
        </authorList>
    </citation>
    <scope>NUCLEOTIDE SEQUENCE [LARGE SCALE GENOMIC DNA]</scope>
    <source>
        <strain evidence="3 4">IFM 54703</strain>
    </source>
</reference>
<evidence type="ECO:0000256" key="1">
    <source>
        <dbReference type="SAM" id="MobiDB-lite"/>
    </source>
</evidence>
<evidence type="ECO:0000313" key="4">
    <source>
        <dbReference type="Proteomes" id="UP000051487"/>
    </source>
</evidence>
<name>A0AAN4PQ26_ASPLE</name>
<feature type="signal peptide" evidence="2">
    <location>
        <begin position="1"/>
        <end position="19"/>
    </location>
</feature>
<accession>A0AAN4PQ26</accession>
<dbReference type="AlphaFoldDB" id="A0AAN4PQ26"/>
<evidence type="ECO:0000313" key="3">
    <source>
        <dbReference type="EMBL" id="GAQ10094.1"/>
    </source>
</evidence>
<dbReference type="EMBL" id="BCLY01000013">
    <property type="protein sequence ID" value="GAQ10094.1"/>
    <property type="molecule type" value="Genomic_DNA"/>
</dbReference>
<comment type="caution">
    <text evidence="3">The sequence shown here is derived from an EMBL/GenBank/DDBJ whole genome shotgun (WGS) entry which is preliminary data.</text>
</comment>
<feature type="chain" id="PRO_5042934076" description="Extracellular membrane protein CFEM domain-containing protein" evidence="2">
    <location>
        <begin position="20"/>
        <end position="172"/>
    </location>
</feature>
<dbReference type="Proteomes" id="UP000051487">
    <property type="component" value="Unassembled WGS sequence"/>
</dbReference>
<protein>
    <recommendedName>
        <fullName evidence="5">Extracellular membrane protein CFEM domain-containing protein</fullName>
    </recommendedName>
</protein>
<feature type="region of interest" description="Disordered" evidence="1">
    <location>
        <begin position="97"/>
        <end position="148"/>
    </location>
</feature>
<evidence type="ECO:0000256" key="2">
    <source>
        <dbReference type="SAM" id="SignalP"/>
    </source>
</evidence>
<evidence type="ECO:0008006" key="5">
    <source>
        <dbReference type="Google" id="ProtNLM"/>
    </source>
</evidence>
<sequence>MHLTNTIITALLLASSALAQSQSQCVTNCETSNLEVSACEGDETGQALADCTCASFQGPSDPMLVCIKSCPAADVAAFAAGIPAECRDKLLPDVSVASGSGSGTASPTRTESTSSAATTAGSMTTTGVAATRTTTHATTTASASSSTQTGLAVVHQPAGMVMAVGVLAAFAI</sequence>
<gene>
    <name evidence="3" type="ORF">ALT_7415</name>
</gene>
<proteinExistence type="predicted"/>
<keyword evidence="2" id="KW-0732">Signal</keyword>